<protein>
    <submittedName>
        <fullName evidence="1">Uncharacterized protein</fullName>
    </submittedName>
</protein>
<comment type="caution">
    <text evidence="1">The sequence shown here is derived from an EMBL/GenBank/DDBJ whole genome shotgun (WGS) entry which is preliminary data.</text>
</comment>
<proteinExistence type="predicted"/>
<evidence type="ECO:0000313" key="2">
    <source>
        <dbReference type="Proteomes" id="UP000288805"/>
    </source>
</evidence>
<dbReference type="EMBL" id="QGNW01002051">
    <property type="protein sequence ID" value="RVW25922.1"/>
    <property type="molecule type" value="Genomic_DNA"/>
</dbReference>
<dbReference type="Proteomes" id="UP000288805">
    <property type="component" value="Unassembled WGS sequence"/>
</dbReference>
<organism evidence="1 2">
    <name type="scientific">Vitis vinifera</name>
    <name type="common">Grape</name>
    <dbReference type="NCBI Taxonomy" id="29760"/>
    <lineage>
        <taxon>Eukaryota</taxon>
        <taxon>Viridiplantae</taxon>
        <taxon>Streptophyta</taxon>
        <taxon>Embryophyta</taxon>
        <taxon>Tracheophyta</taxon>
        <taxon>Spermatophyta</taxon>
        <taxon>Magnoliopsida</taxon>
        <taxon>eudicotyledons</taxon>
        <taxon>Gunneridae</taxon>
        <taxon>Pentapetalae</taxon>
        <taxon>rosids</taxon>
        <taxon>Vitales</taxon>
        <taxon>Vitaceae</taxon>
        <taxon>Viteae</taxon>
        <taxon>Vitis</taxon>
    </lineage>
</organism>
<accession>A0A438CRS4</accession>
<dbReference type="AlphaFoldDB" id="A0A438CRS4"/>
<name>A0A438CRS4_VITVI</name>
<gene>
    <name evidence="1" type="ORF">CK203_095960</name>
</gene>
<evidence type="ECO:0000313" key="1">
    <source>
        <dbReference type="EMBL" id="RVW25922.1"/>
    </source>
</evidence>
<sequence>MKARKDVRSREGKITSSSNFERELKKLELLKRERKIGYLTGDKVALASEDPLYTTWDAENSMSLMRLEDGLLAEFLILKSAKSLLKFEGRKPPTHNVGKNLIAELLKVLLLVLLKVLPIKQLVFNEPWRRPRVWCDYCNQTAPHSRNLLENPWKTRKLAEQQARREKHRSNPKANATVMNQSHVLSARSRRITF</sequence>
<reference evidence="1 2" key="1">
    <citation type="journal article" date="2018" name="PLoS Genet.">
        <title>Population sequencing reveals clonal diversity and ancestral inbreeding in the grapevine cultivar Chardonnay.</title>
        <authorList>
            <person name="Roach M.J."/>
            <person name="Johnson D.L."/>
            <person name="Bohlmann J."/>
            <person name="van Vuuren H.J."/>
            <person name="Jones S.J."/>
            <person name="Pretorius I.S."/>
            <person name="Schmidt S.A."/>
            <person name="Borneman A.R."/>
        </authorList>
    </citation>
    <scope>NUCLEOTIDE SEQUENCE [LARGE SCALE GENOMIC DNA]</scope>
    <source>
        <strain evidence="2">cv. Chardonnay</strain>
        <tissue evidence="1">Leaf</tissue>
    </source>
</reference>